<protein>
    <submittedName>
        <fullName evidence="2">Uncharacterized protein</fullName>
    </submittedName>
</protein>
<dbReference type="EMBL" id="JAADJZ010000017">
    <property type="protein sequence ID" value="KAF2869138.1"/>
    <property type="molecule type" value="Genomic_DNA"/>
</dbReference>
<keyword evidence="3" id="KW-1185">Reference proteome</keyword>
<accession>A0A7C8M5F1</accession>
<evidence type="ECO:0000256" key="1">
    <source>
        <dbReference type="SAM" id="MobiDB-lite"/>
    </source>
</evidence>
<evidence type="ECO:0000313" key="3">
    <source>
        <dbReference type="Proteomes" id="UP000481861"/>
    </source>
</evidence>
<comment type="caution">
    <text evidence="2">The sequence shown here is derived from an EMBL/GenBank/DDBJ whole genome shotgun (WGS) entry which is preliminary data.</text>
</comment>
<proteinExistence type="predicted"/>
<reference evidence="2 3" key="1">
    <citation type="submission" date="2020-01" db="EMBL/GenBank/DDBJ databases">
        <authorList>
            <consortium name="DOE Joint Genome Institute"/>
            <person name="Haridas S."/>
            <person name="Albert R."/>
            <person name="Binder M."/>
            <person name="Bloem J."/>
            <person name="Labutti K."/>
            <person name="Salamov A."/>
            <person name="Andreopoulos B."/>
            <person name="Baker S.E."/>
            <person name="Barry K."/>
            <person name="Bills G."/>
            <person name="Bluhm B.H."/>
            <person name="Cannon C."/>
            <person name="Castanera R."/>
            <person name="Culley D.E."/>
            <person name="Daum C."/>
            <person name="Ezra D."/>
            <person name="Gonzalez J.B."/>
            <person name="Henrissat B."/>
            <person name="Kuo A."/>
            <person name="Liang C."/>
            <person name="Lipzen A."/>
            <person name="Lutzoni F."/>
            <person name="Magnuson J."/>
            <person name="Mondo S."/>
            <person name="Nolan M."/>
            <person name="Ohm R."/>
            <person name="Pangilinan J."/>
            <person name="Park H.-J.H."/>
            <person name="Ramirez L."/>
            <person name="Alfaro M."/>
            <person name="Sun H."/>
            <person name="Tritt A."/>
            <person name="Yoshinaga Y."/>
            <person name="Zwiers L.-H.L."/>
            <person name="Turgeon B.G."/>
            <person name="Goodwin S.B."/>
            <person name="Spatafora J.W."/>
            <person name="Crous P.W."/>
            <person name="Grigoriev I.V."/>
        </authorList>
    </citation>
    <scope>NUCLEOTIDE SEQUENCE [LARGE SCALE GENOMIC DNA]</scope>
    <source>
        <strain evidence="2 3">CBS 611.86</strain>
    </source>
</reference>
<dbReference type="Proteomes" id="UP000481861">
    <property type="component" value="Unassembled WGS sequence"/>
</dbReference>
<feature type="region of interest" description="Disordered" evidence="1">
    <location>
        <begin position="1"/>
        <end position="34"/>
    </location>
</feature>
<gene>
    <name evidence="2" type="ORF">BDV95DRAFT_609375</name>
</gene>
<organism evidence="2 3">
    <name type="scientific">Massariosphaeria phaeospora</name>
    <dbReference type="NCBI Taxonomy" id="100035"/>
    <lineage>
        <taxon>Eukaryota</taxon>
        <taxon>Fungi</taxon>
        <taxon>Dikarya</taxon>
        <taxon>Ascomycota</taxon>
        <taxon>Pezizomycotina</taxon>
        <taxon>Dothideomycetes</taxon>
        <taxon>Pleosporomycetidae</taxon>
        <taxon>Pleosporales</taxon>
        <taxon>Pleosporales incertae sedis</taxon>
        <taxon>Massariosphaeria</taxon>
    </lineage>
</organism>
<evidence type="ECO:0000313" key="2">
    <source>
        <dbReference type="EMBL" id="KAF2869138.1"/>
    </source>
</evidence>
<dbReference type="AlphaFoldDB" id="A0A7C8M5F1"/>
<name>A0A7C8M5F1_9PLEO</name>
<sequence length="167" mass="18460">MSEEDTPKYTGKRLPSPATRSTARLTTPRNNTTDTTQNALADAQLHHLLEQQILNTARAVYSFPGDSQLAVLMQTDSDGDPFAQLVLYGTPNTLVLIEESGISRHDALQNLLSMMENCWSAVCELNVGDKGGSPYYIEESITLSEAGQVVTEDTWSEDDEFSVFQKR</sequence>